<dbReference type="EMBL" id="JAVDQT010000002">
    <property type="protein sequence ID" value="MDR6432112.1"/>
    <property type="molecule type" value="Genomic_DNA"/>
</dbReference>
<organism evidence="3 4">
    <name type="scientific">Brucella pseudogrignonensis</name>
    <dbReference type="NCBI Taxonomy" id="419475"/>
    <lineage>
        <taxon>Bacteria</taxon>
        <taxon>Pseudomonadati</taxon>
        <taxon>Pseudomonadota</taxon>
        <taxon>Alphaproteobacteria</taxon>
        <taxon>Hyphomicrobiales</taxon>
        <taxon>Brucellaceae</taxon>
        <taxon>Brucella/Ochrobactrum group</taxon>
        <taxon>Brucella</taxon>
    </lineage>
</organism>
<feature type="domain" description="DUF1468" evidence="2">
    <location>
        <begin position="22"/>
        <end position="157"/>
    </location>
</feature>
<evidence type="ECO:0000313" key="4">
    <source>
        <dbReference type="Proteomes" id="UP001184614"/>
    </source>
</evidence>
<reference evidence="3 4" key="1">
    <citation type="submission" date="2023-07" db="EMBL/GenBank/DDBJ databases">
        <title>Sorghum-associated microbial communities from plants grown in Nebraska, USA.</title>
        <authorList>
            <person name="Schachtman D."/>
        </authorList>
    </citation>
    <scope>NUCLEOTIDE SEQUENCE [LARGE SCALE GENOMIC DNA]</scope>
    <source>
        <strain evidence="3 4">DS1730</strain>
    </source>
</reference>
<protein>
    <submittedName>
        <fullName evidence="3">Tricarboxylic transport membrane protein</fullName>
    </submittedName>
</protein>
<evidence type="ECO:0000256" key="1">
    <source>
        <dbReference type="SAM" id="Phobius"/>
    </source>
</evidence>
<keyword evidence="4" id="KW-1185">Reference proteome</keyword>
<gene>
    <name evidence="3" type="ORF">J2782_001847</name>
</gene>
<comment type="caution">
    <text evidence="3">The sequence shown here is derived from an EMBL/GenBank/DDBJ whole genome shotgun (WGS) entry which is preliminary data.</text>
</comment>
<keyword evidence="1" id="KW-0472">Membrane</keyword>
<feature type="transmembrane region" description="Helical" evidence="1">
    <location>
        <begin position="88"/>
        <end position="118"/>
    </location>
</feature>
<sequence length="165" mass="18155">MTITEKEGERRSTGTAPDYAALVIAFILGAVAVAIAWSTAYGNNVLSYSPVGPKTVPYIIASGLFILSIWTVISAFKREFPDREHQEIAPMAWIVGGLVIQMLTMKTLGFSIATGLLFAATARGFGYRKFWFSVPVGIIFAFIIWFIFARGLQLSLPSGWLEHFV</sequence>
<evidence type="ECO:0000259" key="2">
    <source>
        <dbReference type="Pfam" id="PF07331"/>
    </source>
</evidence>
<feature type="transmembrane region" description="Helical" evidence="1">
    <location>
        <begin position="58"/>
        <end position="76"/>
    </location>
</feature>
<dbReference type="Proteomes" id="UP001184614">
    <property type="component" value="Unassembled WGS sequence"/>
</dbReference>
<keyword evidence="1" id="KW-0812">Transmembrane</keyword>
<accession>A0ABU1M7V4</accession>
<dbReference type="RefSeq" id="WP_310011654.1">
    <property type="nucleotide sequence ID" value="NZ_JAVDQT010000002.1"/>
</dbReference>
<feature type="transmembrane region" description="Helical" evidence="1">
    <location>
        <begin position="130"/>
        <end position="148"/>
    </location>
</feature>
<dbReference type="Pfam" id="PF07331">
    <property type="entry name" value="TctB"/>
    <property type="match status" value="1"/>
</dbReference>
<feature type="transmembrane region" description="Helical" evidence="1">
    <location>
        <begin position="20"/>
        <end position="38"/>
    </location>
</feature>
<evidence type="ECO:0000313" key="3">
    <source>
        <dbReference type="EMBL" id="MDR6432112.1"/>
    </source>
</evidence>
<name>A0ABU1M7V4_9HYPH</name>
<dbReference type="InterPro" id="IPR009936">
    <property type="entry name" value="DUF1468"/>
</dbReference>
<proteinExistence type="predicted"/>
<keyword evidence="1" id="KW-1133">Transmembrane helix</keyword>